<dbReference type="HOGENOM" id="CLU_1153585_0_0_1"/>
<dbReference type="AlphaFoldDB" id="A0CIA6"/>
<dbReference type="OMA" id="PYYVKSD"/>
<dbReference type="OrthoDB" id="288611at2759"/>
<reference evidence="2 3" key="1">
    <citation type="journal article" date="2006" name="Nature">
        <title>Global trends of whole-genome duplications revealed by the ciliate Paramecium tetraurelia.</title>
        <authorList>
            <consortium name="Genoscope"/>
            <person name="Aury J.-M."/>
            <person name="Jaillon O."/>
            <person name="Duret L."/>
            <person name="Noel B."/>
            <person name="Jubin C."/>
            <person name="Porcel B.M."/>
            <person name="Segurens B."/>
            <person name="Daubin V."/>
            <person name="Anthouard V."/>
            <person name="Aiach N."/>
            <person name="Arnaiz O."/>
            <person name="Billaut A."/>
            <person name="Beisson J."/>
            <person name="Blanc I."/>
            <person name="Bouhouche K."/>
            <person name="Camara F."/>
            <person name="Duharcourt S."/>
            <person name="Guigo R."/>
            <person name="Gogendeau D."/>
            <person name="Katinka M."/>
            <person name="Keller A.-M."/>
            <person name="Kissmehl R."/>
            <person name="Klotz C."/>
            <person name="Koll F."/>
            <person name="Le Moue A."/>
            <person name="Lepere C."/>
            <person name="Malinsky S."/>
            <person name="Nowacki M."/>
            <person name="Nowak J.K."/>
            <person name="Plattner H."/>
            <person name="Poulain J."/>
            <person name="Ruiz F."/>
            <person name="Serrano V."/>
            <person name="Zagulski M."/>
            <person name="Dessen P."/>
            <person name="Betermier M."/>
            <person name="Weissenbach J."/>
            <person name="Scarpelli C."/>
            <person name="Schachter V."/>
            <person name="Sperling L."/>
            <person name="Meyer E."/>
            <person name="Cohen J."/>
            <person name="Wincker P."/>
        </authorList>
    </citation>
    <scope>NUCLEOTIDE SEQUENCE [LARGE SCALE GENOMIC DNA]</scope>
    <source>
        <strain evidence="2 3">Stock d4-2</strain>
    </source>
</reference>
<dbReference type="KEGG" id="ptm:GSPATT00007658001"/>
<dbReference type="InParanoid" id="A0CIA6"/>
<evidence type="ECO:0000256" key="1">
    <source>
        <dbReference type="SAM" id="Coils"/>
    </source>
</evidence>
<dbReference type="Proteomes" id="UP000000600">
    <property type="component" value="Unassembled WGS sequence"/>
</dbReference>
<feature type="coiled-coil region" evidence="1">
    <location>
        <begin position="38"/>
        <end position="65"/>
    </location>
</feature>
<dbReference type="EMBL" id="CT868085">
    <property type="protein sequence ID" value="CAK70523.1"/>
    <property type="molecule type" value="Genomic_DNA"/>
</dbReference>
<gene>
    <name evidence="2" type="ORF">GSPATT00007658001</name>
</gene>
<accession>A0CIA6</accession>
<keyword evidence="3" id="KW-1185">Reference proteome</keyword>
<proteinExistence type="predicted"/>
<protein>
    <submittedName>
        <fullName evidence="2">Uncharacterized protein</fullName>
    </submittedName>
</protein>
<evidence type="ECO:0000313" key="2">
    <source>
        <dbReference type="EMBL" id="CAK70523.1"/>
    </source>
</evidence>
<keyword evidence="1" id="KW-0175">Coiled coil</keyword>
<evidence type="ECO:0000313" key="3">
    <source>
        <dbReference type="Proteomes" id="UP000000600"/>
    </source>
</evidence>
<name>A0CIA6_PARTE</name>
<dbReference type="GeneID" id="5023705"/>
<dbReference type="RefSeq" id="XP_001437920.1">
    <property type="nucleotide sequence ID" value="XM_001437883.1"/>
</dbReference>
<sequence>MNMLNPNCLMSMTFNLNELSTHIAEQIKNQSEQIQVIYTEKQKTFEILQKQLEKMNQLISKMCNKQPPQRIDEIQILKNQQYKYELQMEEELELPCYRNRIFQIKLRLVQNEKTIINVNKPPCRIANVSIASNISWTYDKIPKKLTHNNKNQSIFKGCQQTIIKKGYGSLSRIQIKEVSSHFPKGSFLMIILPIDDGAIIGDESKFLIKKEWIKPLIINDVAIKAKKFSDRHNPYYVKSDGTINILEQE</sequence>
<organism evidence="2 3">
    <name type="scientific">Paramecium tetraurelia</name>
    <dbReference type="NCBI Taxonomy" id="5888"/>
    <lineage>
        <taxon>Eukaryota</taxon>
        <taxon>Sar</taxon>
        <taxon>Alveolata</taxon>
        <taxon>Ciliophora</taxon>
        <taxon>Intramacronucleata</taxon>
        <taxon>Oligohymenophorea</taxon>
        <taxon>Peniculida</taxon>
        <taxon>Parameciidae</taxon>
        <taxon>Paramecium</taxon>
    </lineage>
</organism>